<comment type="caution">
    <text evidence="1">The sequence shown here is derived from an EMBL/GenBank/DDBJ whole genome shotgun (WGS) entry which is preliminary data.</text>
</comment>
<evidence type="ECO:0000313" key="2">
    <source>
        <dbReference type="Proteomes" id="UP000646548"/>
    </source>
</evidence>
<organism evidence="1 2">
    <name type="scientific">Oryzias melastigma</name>
    <name type="common">Marine medaka</name>
    <dbReference type="NCBI Taxonomy" id="30732"/>
    <lineage>
        <taxon>Eukaryota</taxon>
        <taxon>Metazoa</taxon>
        <taxon>Chordata</taxon>
        <taxon>Craniata</taxon>
        <taxon>Vertebrata</taxon>
        <taxon>Euteleostomi</taxon>
        <taxon>Actinopterygii</taxon>
        <taxon>Neopterygii</taxon>
        <taxon>Teleostei</taxon>
        <taxon>Neoteleostei</taxon>
        <taxon>Acanthomorphata</taxon>
        <taxon>Ovalentaria</taxon>
        <taxon>Atherinomorphae</taxon>
        <taxon>Beloniformes</taxon>
        <taxon>Adrianichthyidae</taxon>
        <taxon>Oryziinae</taxon>
        <taxon>Oryzias</taxon>
    </lineage>
</organism>
<reference evidence="1" key="1">
    <citation type="journal article" name="BMC Genomics">
        <title>Long-read sequencing and de novo genome assembly of marine medaka (Oryzias melastigma).</title>
        <authorList>
            <person name="Liang P."/>
            <person name="Saqib H.S.A."/>
            <person name="Ni X."/>
            <person name="Shen Y."/>
        </authorList>
    </citation>
    <scope>NUCLEOTIDE SEQUENCE</scope>
    <source>
        <strain evidence="1">Bigg-433</strain>
    </source>
</reference>
<sequence>MGNVLDGIIRLRLSDVTGHNHHWLRNKSELLPAALCPVGAFCLELNSCRATRQSRGKAVTDDRRAASPPLLIVPL</sequence>
<protein>
    <submittedName>
        <fullName evidence="1">Uncharacterized protein</fullName>
    </submittedName>
</protein>
<gene>
    <name evidence="1" type="ORF">FQA47_021375</name>
</gene>
<dbReference type="Proteomes" id="UP000646548">
    <property type="component" value="Unassembled WGS sequence"/>
</dbReference>
<name>A0A834CQ47_ORYME</name>
<evidence type="ECO:0000313" key="1">
    <source>
        <dbReference type="EMBL" id="KAF6733377.1"/>
    </source>
</evidence>
<dbReference type="EMBL" id="WKFB01000162">
    <property type="protein sequence ID" value="KAF6733377.1"/>
    <property type="molecule type" value="Genomic_DNA"/>
</dbReference>
<accession>A0A834CQ47</accession>
<dbReference type="AlphaFoldDB" id="A0A834CQ47"/>
<proteinExistence type="predicted"/>